<name>A0A7H2NI30_9GAMM</name>
<dbReference type="AlphaFoldDB" id="A0A7H2NI30"/>
<dbReference type="Proteomes" id="UP000516666">
    <property type="component" value="Chromosome"/>
</dbReference>
<dbReference type="RefSeq" id="WP_191012972.1">
    <property type="nucleotide sequence ID" value="NZ_CP061550.1"/>
</dbReference>
<proteinExistence type="predicted"/>
<sequence length="112" mass="12305">MKKILFFIFLVSFFNTTSFAGEYANGREITDIGCHSINGTCYVTLSGDSFGTTLGCTNTATHEFRFDDADTTNGKRAYASLLAAFLTNKTVDVFLDGCTSQGAPKLQYFHVR</sequence>
<gene>
    <name evidence="1" type="ORF">IC776_06850</name>
</gene>
<accession>A0A7H2NI30</accession>
<evidence type="ECO:0000313" key="1">
    <source>
        <dbReference type="EMBL" id="QNX73563.1"/>
    </source>
</evidence>
<reference evidence="1 2" key="2">
    <citation type="submission" date="2020-09" db="EMBL/GenBank/DDBJ databases">
        <authorList>
            <person name="Chen F.-J."/>
            <person name="Lee Y.-T."/>
        </authorList>
    </citation>
    <scope>NUCLEOTIDE SEQUENCE [LARGE SCALE GENOMIC DNA]</scope>
    <source>
        <strain evidence="1 2">AS39</strain>
    </source>
</reference>
<organism evidence="1 2">
    <name type="scientific">Acinetobacter seifertii</name>
    <dbReference type="NCBI Taxonomy" id="1530123"/>
    <lineage>
        <taxon>Bacteria</taxon>
        <taxon>Pseudomonadati</taxon>
        <taxon>Pseudomonadota</taxon>
        <taxon>Gammaproteobacteria</taxon>
        <taxon>Moraxellales</taxon>
        <taxon>Moraxellaceae</taxon>
        <taxon>Acinetobacter</taxon>
        <taxon>Acinetobacter calcoaceticus/baumannii complex</taxon>
    </lineage>
</organism>
<dbReference type="EMBL" id="CP061646">
    <property type="protein sequence ID" value="QNX73563.1"/>
    <property type="molecule type" value="Genomic_DNA"/>
</dbReference>
<evidence type="ECO:0000313" key="2">
    <source>
        <dbReference type="Proteomes" id="UP000516666"/>
    </source>
</evidence>
<protein>
    <submittedName>
        <fullName evidence="1">Uncharacterized protein</fullName>
    </submittedName>
</protein>
<reference evidence="2" key="1">
    <citation type="submission" date="2020-09" db="EMBL/GenBank/DDBJ databases">
        <title>Clinical and molecular characterization of Acinetobacter seifertii in Taiwan.</title>
        <authorList>
            <person name="Li L.-H."/>
            <person name="Yang Y.-S."/>
            <person name="Sun J.-R."/>
            <person name="Huang T.-W."/>
            <person name="Huang W.-C."/>
            <person name="Wang Y.-C."/>
            <person name="Kuo T.-H."/>
            <person name="Kuo S.-C."/>
            <person name="Chen T.-L."/>
        </authorList>
    </citation>
    <scope>NUCLEOTIDE SEQUENCE [LARGE SCALE GENOMIC DNA]</scope>
    <source>
        <strain evidence="2">AS39</strain>
    </source>
</reference>